<dbReference type="GO" id="GO:0032259">
    <property type="term" value="P:methylation"/>
    <property type="evidence" value="ECO:0007669"/>
    <property type="project" value="UniProtKB-KW"/>
</dbReference>
<feature type="compositionally biased region" description="Basic and acidic residues" evidence="7">
    <location>
        <begin position="1"/>
        <end position="28"/>
    </location>
</feature>
<keyword evidence="5" id="KW-0234">DNA repair</keyword>
<evidence type="ECO:0000313" key="9">
    <source>
        <dbReference type="EMBL" id="GGB43979.1"/>
    </source>
</evidence>
<dbReference type="RefSeq" id="WP_188588119.1">
    <property type="nucleotide sequence ID" value="NZ_BMGC01000037.1"/>
</dbReference>
<evidence type="ECO:0000256" key="4">
    <source>
        <dbReference type="ARBA" id="ARBA00022763"/>
    </source>
</evidence>
<reference evidence="9" key="2">
    <citation type="submission" date="2020-09" db="EMBL/GenBank/DDBJ databases">
        <authorList>
            <person name="Sun Q."/>
            <person name="Zhou Y."/>
        </authorList>
    </citation>
    <scope>NUCLEOTIDE SEQUENCE</scope>
    <source>
        <strain evidence="9">CGMCC 1.12827</strain>
    </source>
</reference>
<dbReference type="PROSITE" id="PS00374">
    <property type="entry name" value="MGMT"/>
    <property type="match status" value="1"/>
</dbReference>
<proteinExistence type="predicted"/>
<dbReference type="InterPro" id="IPR001497">
    <property type="entry name" value="MethylDNA_cys_MeTrfase_AS"/>
</dbReference>
<dbReference type="InterPro" id="IPR014048">
    <property type="entry name" value="MethylDNA_cys_MeTrfase_DNA-bd"/>
</dbReference>
<reference evidence="9" key="1">
    <citation type="journal article" date="2014" name="Int. J. Syst. Evol. Microbiol.">
        <title>Complete genome sequence of Corynebacterium casei LMG S-19264T (=DSM 44701T), isolated from a smear-ripened cheese.</title>
        <authorList>
            <consortium name="US DOE Joint Genome Institute (JGI-PGF)"/>
            <person name="Walter F."/>
            <person name="Albersmeier A."/>
            <person name="Kalinowski J."/>
            <person name="Ruckert C."/>
        </authorList>
    </citation>
    <scope>NUCLEOTIDE SEQUENCE</scope>
    <source>
        <strain evidence="9">CGMCC 1.12827</strain>
    </source>
</reference>
<protein>
    <submittedName>
        <fullName evidence="9">Methylated-DNA:protein-cysteine methyltransferase</fullName>
    </submittedName>
</protein>
<dbReference type="GO" id="GO:0003908">
    <property type="term" value="F:methylated-DNA-[protein]-cysteine S-methyltransferase activity"/>
    <property type="evidence" value="ECO:0007669"/>
    <property type="project" value="UniProtKB-EC"/>
</dbReference>
<dbReference type="InterPro" id="IPR036217">
    <property type="entry name" value="MethylDNA_cys_MeTrfase_DNAb"/>
</dbReference>
<dbReference type="PANTHER" id="PTHR10815:SF14">
    <property type="entry name" value="BIFUNCTIONAL TRANSCRIPTIONAL ACTIVATOR_DNA REPAIR ENZYME ADA"/>
    <property type="match status" value="1"/>
</dbReference>
<evidence type="ECO:0000256" key="1">
    <source>
        <dbReference type="ARBA" id="ARBA00001286"/>
    </source>
</evidence>
<keyword evidence="3" id="KW-0808">Transferase</keyword>
<keyword evidence="4" id="KW-0227">DNA damage</keyword>
<dbReference type="Proteomes" id="UP000621454">
    <property type="component" value="Unassembled WGS sequence"/>
</dbReference>
<evidence type="ECO:0000256" key="2">
    <source>
        <dbReference type="ARBA" id="ARBA00022603"/>
    </source>
</evidence>
<dbReference type="SUPFAM" id="SSF46767">
    <property type="entry name" value="Methylated DNA-protein cysteine methyltransferase, C-terminal domain"/>
    <property type="match status" value="1"/>
</dbReference>
<feature type="compositionally biased region" description="Low complexity" evidence="7">
    <location>
        <begin position="29"/>
        <end position="44"/>
    </location>
</feature>
<keyword evidence="2 9" id="KW-0489">Methyltransferase</keyword>
<dbReference type="PANTHER" id="PTHR10815">
    <property type="entry name" value="METHYLATED-DNA--PROTEIN-CYSTEINE METHYLTRANSFERASE"/>
    <property type="match status" value="1"/>
</dbReference>
<feature type="domain" description="Methylated-DNA-[protein]-cysteine S-methyltransferase DNA binding" evidence="8">
    <location>
        <begin position="116"/>
        <end position="195"/>
    </location>
</feature>
<evidence type="ECO:0000256" key="5">
    <source>
        <dbReference type="ARBA" id="ARBA00023204"/>
    </source>
</evidence>
<comment type="caution">
    <text evidence="9">The sequence shown here is derived from an EMBL/GenBank/DDBJ whole genome shotgun (WGS) entry which is preliminary data.</text>
</comment>
<dbReference type="Gene3D" id="1.10.10.10">
    <property type="entry name" value="Winged helix-like DNA-binding domain superfamily/Winged helix DNA-binding domain"/>
    <property type="match status" value="1"/>
</dbReference>
<accession>A0A916TGA5</accession>
<dbReference type="Pfam" id="PF01035">
    <property type="entry name" value="DNA_binding_1"/>
    <property type="match status" value="1"/>
</dbReference>
<evidence type="ECO:0000256" key="7">
    <source>
        <dbReference type="SAM" id="MobiDB-lite"/>
    </source>
</evidence>
<organism evidence="9 10">
    <name type="scientific">Gordonia jinhuaensis</name>
    <dbReference type="NCBI Taxonomy" id="1517702"/>
    <lineage>
        <taxon>Bacteria</taxon>
        <taxon>Bacillati</taxon>
        <taxon>Actinomycetota</taxon>
        <taxon>Actinomycetes</taxon>
        <taxon>Mycobacteriales</taxon>
        <taxon>Gordoniaceae</taxon>
        <taxon>Gordonia</taxon>
    </lineage>
</organism>
<dbReference type="EMBL" id="BMGC01000037">
    <property type="protein sequence ID" value="GGB43979.1"/>
    <property type="molecule type" value="Genomic_DNA"/>
</dbReference>
<keyword evidence="10" id="KW-1185">Reference proteome</keyword>
<gene>
    <name evidence="9" type="ORF">GCM10011489_34390</name>
</gene>
<dbReference type="NCBIfam" id="TIGR00589">
    <property type="entry name" value="ogt"/>
    <property type="match status" value="1"/>
</dbReference>
<dbReference type="AlphaFoldDB" id="A0A916TGA5"/>
<sequence>MTLTADPHEDHTRADDGRECDRGTDARSPRAAAPARTATVDTPDGPFTVVSFDGAVLASGWVADPEHLRRLIAPQIRPAQLVEDRQLGTITDAVARFYDGDASALEEVPVRQRGGPFIEHAWATLRSVPAGETVTYSQFAELAGRPAAIRAAASACARNAAALFVPCHRVLRIDGALGGFRYGLEVKKSLIDRESASAAHDDRP</sequence>
<feature type="region of interest" description="Disordered" evidence="7">
    <location>
        <begin position="1"/>
        <end position="44"/>
    </location>
</feature>
<name>A0A916TGA5_9ACTN</name>
<evidence type="ECO:0000259" key="8">
    <source>
        <dbReference type="Pfam" id="PF01035"/>
    </source>
</evidence>
<dbReference type="CDD" id="cd06445">
    <property type="entry name" value="ATase"/>
    <property type="match status" value="1"/>
</dbReference>
<evidence type="ECO:0000256" key="3">
    <source>
        <dbReference type="ARBA" id="ARBA00022679"/>
    </source>
</evidence>
<evidence type="ECO:0000256" key="6">
    <source>
        <dbReference type="ARBA" id="ARBA00049348"/>
    </source>
</evidence>
<dbReference type="InterPro" id="IPR036388">
    <property type="entry name" value="WH-like_DNA-bd_sf"/>
</dbReference>
<evidence type="ECO:0000313" key="10">
    <source>
        <dbReference type="Proteomes" id="UP000621454"/>
    </source>
</evidence>
<comment type="catalytic activity">
    <reaction evidence="6">
        <text>a 6-O-methyl-2'-deoxyguanosine in DNA + L-cysteinyl-[protein] = S-methyl-L-cysteinyl-[protein] + a 2'-deoxyguanosine in DNA</text>
        <dbReference type="Rhea" id="RHEA:24000"/>
        <dbReference type="Rhea" id="RHEA-COMP:10131"/>
        <dbReference type="Rhea" id="RHEA-COMP:10132"/>
        <dbReference type="Rhea" id="RHEA-COMP:11367"/>
        <dbReference type="Rhea" id="RHEA-COMP:11368"/>
        <dbReference type="ChEBI" id="CHEBI:29950"/>
        <dbReference type="ChEBI" id="CHEBI:82612"/>
        <dbReference type="ChEBI" id="CHEBI:85445"/>
        <dbReference type="ChEBI" id="CHEBI:85448"/>
        <dbReference type="EC" id="2.1.1.63"/>
    </reaction>
</comment>
<dbReference type="GO" id="GO:0006281">
    <property type="term" value="P:DNA repair"/>
    <property type="evidence" value="ECO:0007669"/>
    <property type="project" value="UniProtKB-KW"/>
</dbReference>
<comment type="catalytic activity">
    <reaction evidence="1">
        <text>a 4-O-methyl-thymidine in DNA + L-cysteinyl-[protein] = a thymidine in DNA + S-methyl-L-cysteinyl-[protein]</text>
        <dbReference type="Rhea" id="RHEA:53428"/>
        <dbReference type="Rhea" id="RHEA-COMP:10131"/>
        <dbReference type="Rhea" id="RHEA-COMP:10132"/>
        <dbReference type="Rhea" id="RHEA-COMP:13555"/>
        <dbReference type="Rhea" id="RHEA-COMP:13556"/>
        <dbReference type="ChEBI" id="CHEBI:29950"/>
        <dbReference type="ChEBI" id="CHEBI:82612"/>
        <dbReference type="ChEBI" id="CHEBI:137386"/>
        <dbReference type="ChEBI" id="CHEBI:137387"/>
        <dbReference type="EC" id="2.1.1.63"/>
    </reaction>
</comment>